<dbReference type="InterPro" id="IPR051324">
    <property type="entry name" value="Stress/Tellurium_Resist"/>
</dbReference>
<dbReference type="PANTHER" id="PTHR32097:SF15">
    <property type="entry name" value="STRESS RESPONSE PROTEIN SCP2"/>
    <property type="match status" value="1"/>
</dbReference>
<dbReference type="CDD" id="cd06974">
    <property type="entry name" value="TerD_like"/>
    <property type="match status" value="1"/>
</dbReference>
<evidence type="ECO:0000313" key="4">
    <source>
        <dbReference type="Proteomes" id="UP000233534"/>
    </source>
</evidence>
<dbReference type="InterPro" id="IPR003325">
    <property type="entry name" value="TerD"/>
</dbReference>
<feature type="domain" description="TerD" evidence="2">
    <location>
        <begin position="182"/>
        <end position="366"/>
    </location>
</feature>
<dbReference type="KEGG" id="hsc:HVS_04205"/>
<dbReference type="Pfam" id="PF02342">
    <property type="entry name" value="TerD"/>
    <property type="match status" value="1"/>
</dbReference>
<dbReference type="PANTHER" id="PTHR32097">
    <property type="entry name" value="CAMP-BINDING PROTEIN 1-RELATED"/>
    <property type="match status" value="1"/>
</dbReference>
<protein>
    <submittedName>
        <fullName evidence="3">General stress protein 16U</fullName>
    </submittedName>
</protein>
<keyword evidence="4" id="KW-1185">Reference proteome</keyword>
<sequence length="371" mass="41554">MDFGVKNNTKPAFSFSSGSQNDNQINSDQNNLQQINQQQMQQPQMAQPQMGQPQMQQPQMAQPQMGQPQMQQPQMAQPQMGQPQMQQPQMAQPQMGQPQMQQPQMAQPQMGQPQMQQPQMAQPQMGQPQMQQPQMAQPQMGQPQMQQPQMQQPQMAQPQMGQPQMQQPQMAQPQGGSGSVGVSLKKGQKVSLTKFNNNLDNILVGLGWDTAQNTGIPYDLDVEVFMLGANDKVIGDDWFVFYNKLTSPDGSVVHSGDNRTGFGEGDDETIKVQLSKVSPQVQKLVFVVTIDDAVARGHNFGQVSNAYIRIVDLSSNRELVRYNLTEYYPNVISMVVGEIYRYNNEWKFNPVGDGTADDLMGLCIRYGVRVQ</sequence>
<feature type="region of interest" description="Disordered" evidence="1">
    <location>
        <begin position="1"/>
        <end position="183"/>
    </location>
</feature>
<gene>
    <name evidence="3" type="primary">yceD1</name>
    <name evidence="3" type="ORF">HVS_04205</name>
</gene>
<reference evidence="3 4" key="1">
    <citation type="submission" date="2017-12" db="EMBL/GenBank/DDBJ databases">
        <title>Complete genome sequence of Herbivorax saccincola GGR1, a novel Cellulosome-producing hydrolytic bacterium in a thermophilic biogas plant, established by Illumina and Nanopore MinION sequencing.</title>
        <authorList>
            <person name="Pechtl A."/>
            <person name="Ruckert C."/>
            <person name="Koeck D.E."/>
            <person name="Maus I."/>
            <person name="Winkler A."/>
            <person name="Kalinowski J."/>
            <person name="Puhler A."/>
            <person name="Schwarz W.W."/>
            <person name="Zverlov V.V."/>
            <person name="Schluter A."/>
            <person name="Liebl W."/>
        </authorList>
    </citation>
    <scope>NUCLEOTIDE SEQUENCE [LARGE SCALE GENOMIC DNA]</scope>
    <source>
        <strain evidence="4">SR1</strain>
    </source>
</reference>
<dbReference type="AlphaFoldDB" id="A0A2K9EFV8"/>
<evidence type="ECO:0000313" key="3">
    <source>
        <dbReference type="EMBL" id="AUG56783.1"/>
    </source>
</evidence>
<proteinExistence type="predicted"/>
<dbReference type="EMBL" id="CP025197">
    <property type="protein sequence ID" value="AUG56783.1"/>
    <property type="molecule type" value="Genomic_DNA"/>
</dbReference>
<accession>A0A2K9EFV8</accession>
<dbReference type="Gene3D" id="2.60.60.30">
    <property type="entry name" value="sav2460 like domains"/>
    <property type="match status" value="1"/>
</dbReference>
<name>A0A2K9EFV8_9FIRM</name>
<feature type="compositionally biased region" description="Low complexity" evidence="1">
    <location>
        <begin position="19"/>
        <end position="183"/>
    </location>
</feature>
<evidence type="ECO:0000259" key="2">
    <source>
        <dbReference type="Pfam" id="PF02342"/>
    </source>
</evidence>
<evidence type="ECO:0000256" key="1">
    <source>
        <dbReference type="SAM" id="MobiDB-lite"/>
    </source>
</evidence>
<feature type="compositionally biased region" description="Polar residues" evidence="1">
    <location>
        <begin position="1"/>
        <end position="18"/>
    </location>
</feature>
<dbReference type="Proteomes" id="UP000233534">
    <property type="component" value="Chromosome"/>
</dbReference>
<organism evidence="3 4">
    <name type="scientific">Acetivibrio saccincola</name>
    <dbReference type="NCBI Taxonomy" id="1677857"/>
    <lineage>
        <taxon>Bacteria</taxon>
        <taxon>Bacillati</taxon>
        <taxon>Bacillota</taxon>
        <taxon>Clostridia</taxon>
        <taxon>Eubacteriales</taxon>
        <taxon>Oscillospiraceae</taxon>
        <taxon>Acetivibrio</taxon>
    </lineage>
</organism>